<keyword evidence="11" id="KW-1185">Reference proteome</keyword>
<dbReference type="SUPFAM" id="SSF46894">
    <property type="entry name" value="C-terminal effector domain of the bipartite response regulators"/>
    <property type="match status" value="1"/>
</dbReference>
<dbReference type="RefSeq" id="WP_138789221.1">
    <property type="nucleotide sequence ID" value="NZ_JBHTGQ010000031.1"/>
</dbReference>
<feature type="domain" description="Response regulatory" evidence="8">
    <location>
        <begin position="5"/>
        <end position="118"/>
    </location>
</feature>
<evidence type="ECO:0000259" key="8">
    <source>
        <dbReference type="PROSITE" id="PS50110"/>
    </source>
</evidence>
<dbReference type="InterPro" id="IPR001789">
    <property type="entry name" value="Sig_transdc_resp-reg_receiver"/>
</dbReference>
<dbReference type="SMART" id="SM00448">
    <property type="entry name" value="REC"/>
    <property type="match status" value="1"/>
</dbReference>
<dbReference type="Gene3D" id="3.40.50.2300">
    <property type="match status" value="1"/>
</dbReference>
<dbReference type="Pfam" id="PF00072">
    <property type="entry name" value="Response_reg"/>
    <property type="match status" value="1"/>
</dbReference>
<organism evidence="10 11">
    <name type="scientific">Paenibacillus thermoaerophilus</name>
    <dbReference type="NCBI Taxonomy" id="1215385"/>
    <lineage>
        <taxon>Bacteria</taxon>
        <taxon>Bacillati</taxon>
        <taxon>Bacillota</taxon>
        <taxon>Bacilli</taxon>
        <taxon>Bacillales</taxon>
        <taxon>Paenibacillaceae</taxon>
        <taxon>Paenibacillus</taxon>
    </lineage>
</organism>
<dbReference type="InterPro" id="IPR016032">
    <property type="entry name" value="Sig_transdc_resp-reg_C-effctor"/>
</dbReference>
<proteinExistence type="predicted"/>
<dbReference type="PROSITE" id="PS51755">
    <property type="entry name" value="OMPR_PHOB"/>
    <property type="match status" value="1"/>
</dbReference>
<dbReference type="Gene3D" id="1.10.10.10">
    <property type="entry name" value="Winged helix-like DNA-binding domain superfamily/Winged helix DNA-binding domain"/>
    <property type="match status" value="1"/>
</dbReference>
<keyword evidence="1 6" id="KW-0597">Phosphoprotein</keyword>
<dbReference type="SMART" id="SM00862">
    <property type="entry name" value="Trans_reg_C"/>
    <property type="match status" value="1"/>
</dbReference>
<accession>A0ABW2V4A5</accession>
<dbReference type="PANTHER" id="PTHR48111">
    <property type="entry name" value="REGULATOR OF RPOS"/>
    <property type="match status" value="1"/>
</dbReference>
<keyword evidence="2" id="KW-0902">Two-component regulatory system</keyword>
<evidence type="ECO:0000256" key="5">
    <source>
        <dbReference type="ARBA" id="ARBA00023163"/>
    </source>
</evidence>
<evidence type="ECO:0000313" key="11">
    <source>
        <dbReference type="Proteomes" id="UP001596528"/>
    </source>
</evidence>
<evidence type="ECO:0000256" key="3">
    <source>
        <dbReference type="ARBA" id="ARBA00023015"/>
    </source>
</evidence>
<name>A0ABW2V4A5_9BACL</name>
<dbReference type="InterPro" id="IPR036388">
    <property type="entry name" value="WH-like_DNA-bd_sf"/>
</dbReference>
<dbReference type="EMBL" id="JBHTGQ010000031">
    <property type="protein sequence ID" value="MFC7750974.1"/>
    <property type="molecule type" value="Genomic_DNA"/>
</dbReference>
<dbReference type="InterPro" id="IPR001867">
    <property type="entry name" value="OmpR/PhoB-type_DNA-bd"/>
</dbReference>
<comment type="caution">
    <text evidence="10">The sequence shown here is derived from an EMBL/GenBank/DDBJ whole genome shotgun (WGS) entry which is preliminary data.</text>
</comment>
<evidence type="ECO:0000256" key="1">
    <source>
        <dbReference type="ARBA" id="ARBA00022553"/>
    </source>
</evidence>
<sequence length="232" mass="26032">MARERILVIDDEPEISELIRLYLTREQYEVYTAPNGQYIEEQIRSFCPDLIILDILMPGADGLELCRQIRKWTNVPVIFVSCKAEDTDKIVGLTVGGDDYITKPFSPGELVARVKAQLRRQSMLPGHNRPKTLVFGDLTVDLSAHEVKIGGQTVPLSATEFSLVVKMAEQPGRVFSIDELFDLIWGADHMGDTRTVMVHISNLRKKIEPTPANPKYILTVRGVGYKFSTAAD</sequence>
<keyword evidence="5" id="KW-0804">Transcription</keyword>
<dbReference type="Gene3D" id="6.10.250.690">
    <property type="match status" value="1"/>
</dbReference>
<dbReference type="CDD" id="cd00383">
    <property type="entry name" value="trans_reg_C"/>
    <property type="match status" value="1"/>
</dbReference>
<evidence type="ECO:0000256" key="4">
    <source>
        <dbReference type="ARBA" id="ARBA00023125"/>
    </source>
</evidence>
<feature type="DNA-binding region" description="OmpR/PhoB-type" evidence="7">
    <location>
        <begin position="130"/>
        <end position="229"/>
    </location>
</feature>
<dbReference type="SUPFAM" id="SSF52172">
    <property type="entry name" value="CheY-like"/>
    <property type="match status" value="1"/>
</dbReference>
<dbReference type="PROSITE" id="PS50110">
    <property type="entry name" value="RESPONSE_REGULATORY"/>
    <property type="match status" value="1"/>
</dbReference>
<dbReference type="Proteomes" id="UP001596528">
    <property type="component" value="Unassembled WGS sequence"/>
</dbReference>
<evidence type="ECO:0000256" key="7">
    <source>
        <dbReference type="PROSITE-ProRule" id="PRU01091"/>
    </source>
</evidence>
<evidence type="ECO:0000256" key="2">
    <source>
        <dbReference type="ARBA" id="ARBA00023012"/>
    </source>
</evidence>
<dbReference type="PANTHER" id="PTHR48111:SF4">
    <property type="entry name" value="DNA-BINDING DUAL TRANSCRIPTIONAL REGULATOR OMPR"/>
    <property type="match status" value="1"/>
</dbReference>
<evidence type="ECO:0000259" key="9">
    <source>
        <dbReference type="PROSITE" id="PS51755"/>
    </source>
</evidence>
<feature type="domain" description="OmpR/PhoB-type" evidence="9">
    <location>
        <begin position="130"/>
        <end position="229"/>
    </location>
</feature>
<reference evidence="11" key="1">
    <citation type="journal article" date="2019" name="Int. J. Syst. Evol. Microbiol.">
        <title>The Global Catalogue of Microorganisms (GCM) 10K type strain sequencing project: providing services to taxonomists for standard genome sequencing and annotation.</title>
        <authorList>
            <consortium name="The Broad Institute Genomics Platform"/>
            <consortium name="The Broad Institute Genome Sequencing Center for Infectious Disease"/>
            <person name="Wu L."/>
            <person name="Ma J."/>
        </authorList>
    </citation>
    <scope>NUCLEOTIDE SEQUENCE [LARGE SCALE GENOMIC DNA]</scope>
    <source>
        <strain evidence="11">JCM 18657</strain>
    </source>
</reference>
<feature type="modified residue" description="4-aspartylphosphate" evidence="6">
    <location>
        <position position="54"/>
    </location>
</feature>
<gene>
    <name evidence="10" type="ORF">ACFQWB_13685</name>
</gene>
<dbReference type="InterPro" id="IPR039420">
    <property type="entry name" value="WalR-like"/>
</dbReference>
<dbReference type="InterPro" id="IPR011006">
    <property type="entry name" value="CheY-like_superfamily"/>
</dbReference>
<protein>
    <submittedName>
        <fullName evidence="10">Response regulator</fullName>
    </submittedName>
</protein>
<evidence type="ECO:0000256" key="6">
    <source>
        <dbReference type="PROSITE-ProRule" id="PRU00169"/>
    </source>
</evidence>
<dbReference type="Pfam" id="PF00486">
    <property type="entry name" value="Trans_reg_C"/>
    <property type="match status" value="1"/>
</dbReference>
<keyword evidence="3" id="KW-0805">Transcription regulation</keyword>
<keyword evidence="4 7" id="KW-0238">DNA-binding</keyword>
<evidence type="ECO:0000313" key="10">
    <source>
        <dbReference type="EMBL" id="MFC7750974.1"/>
    </source>
</evidence>